<reference evidence="1 2" key="1">
    <citation type="submission" date="2023-02" db="EMBL/GenBank/DDBJ databases">
        <title>LHISI_Scaffold_Assembly.</title>
        <authorList>
            <person name="Stuart O.P."/>
            <person name="Cleave R."/>
            <person name="Magrath M.J.L."/>
            <person name="Mikheyev A.S."/>
        </authorList>
    </citation>
    <scope>NUCLEOTIDE SEQUENCE [LARGE SCALE GENOMIC DNA]</scope>
    <source>
        <strain evidence="1">Daus_M_001</strain>
        <tissue evidence="1">Leg muscle</tissue>
    </source>
</reference>
<keyword evidence="2" id="KW-1185">Reference proteome</keyword>
<sequence>MKVLVKEIKDVGLEINIEKTKYLPITNGFKNWIIRQICDPVKEGDNRRRRKNRELKNLYQLLDIVAAKVVWPHHEKGWRSHKKCGRKMLRRKETIWET</sequence>
<name>A0ABQ9I072_9NEOP</name>
<comment type="caution">
    <text evidence="1">The sequence shown here is derived from an EMBL/GenBank/DDBJ whole genome shotgun (WGS) entry which is preliminary data.</text>
</comment>
<protein>
    <recommendedName>
        <fullName evidence="3">Reverse transcriptase</fullName>
    </recommendedName>
</protein>
<dbReference type="Proteomes" id="UP001159363">
    <property type="component" value="Chromosome 3"/>
</dbReference>
<accession>A0ABQ9I072</accession>
<gene>
    <name evidence="1" type="ORF">PR048_009542</name>
</gene>
<evidence type="ECO:0008006" key="3">
    <source>
        <dbReference type="Google" id="ProtNLM"/>
    </source>
</evidence>
<evidence type="ECO:0000313" key="2">
    <source>
        <dbReference type="Proteomes" id="UP001159363"/>
    </source>
</evidence>
<dbReference type="EMBL" id="JARBHB010000003">
    <property type="protein sequence ID" value="KAJ8890036.1"/>
    <property type="molecule type" value="Genomic_DNA"/>
</dbReference>
<proteinExistence type="predicted"/>
<organism evidence="1 2">
    <name type="scientific">Dryococelus australis</name>
    <dbReference type="NCBI Taxonomy" id="614101"/>
    <lineage>
        <taxon>Eukaryota</taxon>
        <taxon>Metazoa</taxon>
        <taxon>Ecdysozoa</taxon>
        <taxon>Arthropoda</taxon>
        <taxon>Hexapoda</taxon>
        <taxon>Insecta</taxon>
        <taxon>Pterygota</taxon>
        <taxon>Neoptera</taxon>
        <taxon>Polyneoptera</taxon>
        <taxon>Phasmatodea</taxon>
        <taxon>Verophasmatodea</taxon>
        <taxon>Anareolatae</taxon>
        <taxon>Phasmatidae</taxon>
        <taxon>Eurycanthinae</taxon>
        <taxon>Dryococelus</taxon>
    </lineage>
</organism>
<evidence type="ECO:0000313" key="1">
    <source>
        <dbReference type="EMBL" id="KAJ8890036.1"/>
    </source>
</evidence>